<protein>
    <recommendedName>
        <fullName evidence="3">Endonuclease/exonuclease/phosphatase domain-containing protein</fullName>
    </recommendedName>
</protein>
<gene>
    <name evidence="1" type="ORF">AVEN_197312_1</name>
</gene>
<dbReference type="Proteomes" id="UP000499080">
    <property type="component" value="Unassembled WGS sequence"/>
</dbReference>
<dbReference type="EMBL" id="BGPR01000736">
    <property type="protein sequence ID" value="GBM33558.1"/>
    <property type="molecule type" value="Genomic_DNA"/>
</dbReference>
<evidence type="ECO:0000313" key="2">
    <source>
        <dbReference type="Proteomes" id="UP000499080"/>
    </source>
</evidence>
<dbReference type="SUPFAM" id="SSF56219">
    <property type="entry name" value="DNase I-like"/>
    <property type="match status" value="1"/>
</dbReference>
<comment type="caution">
    <text evidence="1">The sequence shown here is derived from an EMBL/GenBank/DDBJ whole genome shotgun (WGS) entry which is preliminary data.</text>
</comment>
<evidence type="ECO:0000313" key="1">
    <source>
        <dbReference type="EMBL" id="GBM33558.1"/>
    </source>
</evidence>
<dbReference type="AlphaFoldDB" id="A0A4Y2EZ99"/>
<dbReference type="Gene3D" id="3.60.10.10">
    <property type="entry name" value="Endonuclease/exonuclease/phosphatase"/>
    <property type="match status" value="1"/>
</dbReference>
<evidence type="ECO:0008006" key="3">
    <source>
        <dbReference type="Google" id="ProtNLM"/>
    </source>
</evidence>
<accession>A0A4Y2EZ99</accession>
<name>A0A4Y2EZ99_ARAVE</name>
<sequence>MERGKSWIDVALSSQSPYHRKGSWDVHRTTWSDHNPITFNTNGVNCDPLPPGHPWLNQRQLFKLLKATKDFFKQIEPEMENIKTKAQLDWWIERLNLFIQQASTFCVPRNSPFLKIPWWDSELETQRKKTRALRARFLRCRHTAERQTRRQIFKREAALYNYLIKSKSRASFEKTCLQITK</sequence>
<proteinExistence type="predicted"/>
<dbReference type="InterPro" id="IPR036691">
    <property type="entry name" value="Endo/exonu/phosph_ase_sf"/>
</dbReference>
<reference evidence="1 2" key="1">
    <citation type="journal article" date="2019" name="Sci. Rep.">
        <title>Orb-weaving spider Araneus ventricosus genome elucidates the spidroin gene catalogue.</title>
        <authorList>
            <person name="Kono N."/>
            <person name="Nakamura H."/>
            <person name="Ohtoshi R."/>
            <person name="Moran D.A.P."/>
            <person name="Shinohara A."/>
            <person name="Yoshida Y."/>
            <person name="Fujiwara M."/>
            <person name="Mori M."/>
            <person name="Tomita M."/>
            <person name="Arakawa K."/>
        </authorList>
    </citation>
    <scope>NUCLEOTIDE SEQUENCE [LARGE SCALE GENOMIC DNA]</scope>
</reference>
<keyword evidence="2" id="KW-1185">Reference proteome</keyword>
<organism evidence="1 2">
    <name type="scientific">Araneus ventricosus</name>
    <name type="common">Orbweaver spider</name>
    <name type="synonym">Epeira ventricosa</name>
    <dbReference type="NCBI Taxonomy" id="182803"/>
    <lineage>
        <taxon>Eukaryota</taxon>
        <taxon>Metazoa</taxon>
        <taxon>Ecdysozoa</taxon>
        <taxon>Arthropoda</taxon>
        <taxon>Chelicerata</taxon>
        <taxon>Arachnida</taxon>
        <taxon>Araneae</taxon>
        <taxon>Araneomorphae</taxon>
        <taxon>Entelegynae</taxon>
        <taxon>Araneoidea</taxon>
        <taxon>Araneidae</taxon>
        <taxon>Araneus</taxon>
    </lineage>
</organism>